<evidence type="ECO:0000256" key="4">
    <source>
        <dbReference type="ARBA" id="ARBA00023027"/>
    </source>
</evidence>
<evidence type="ECO:0000259" key="8">
    <source>
        <dbReference type="PROSITE" id="PS51383"/>
    </source>
</evidence>
<name>A0A2R6NWH5_9APHY</name>
<feature type="binding site" evidence="7">
    <location>
        <position position="252"/>
    </location>
    <ligand>
        <name>(6S)-NADPHX</name>
        <dbReference type="ChEBI" id="CHEBI:64076"/>
    </ligand>
</feature>
<keyword evidence="4 7" id="KW-0520">NAD</keyword>
<sequence length="363" mass="38571">MPVPKHILDQIKQLIPPLNGSLHKGQSGRVGVLGGALDYTGAPFFAAMSAQRMGADLSHVICSPTAASAIKSYSPDLIVHPILREDQDPERDVRPILKGLLSRLHALIIGPGLGREPYMQNFAKMAMGIAKDQGMFLVLDADSLLLVGNDHSLIKGYRRAILTPNVAEFKRLSEQVNVDPKTPAKERAMHVSRALGGVTILQKGAEDIICTNTGGASAEEARVSKVDPSESTEEQVIVDVTGGLKRCGGQGDILTGTVGTVLAWGKCFEDGAFGDGSIPSSRIPLLAATCGSMVTRTSSRHAFSKRGRGERFELFPCIDRAELILYIGVVTQDMLPEVGGAFAEIFGAEGEKGWGNSEGGGKL</sequence>
<comment type="subcellular location">
    <subcellularLocation>
        <location evidence="7">Cytoplasm</location>
    </subcellularLocation>
</comment>
<keyword evidence="3" id="KW-0521">NADP</keyword>
<organism evidence="9 10">
    <name type="scientific">Hermanssonia centrifuga</name>
    <dbReference type="NCBI Taxonomy" id="98765"/>
    <lineage>
        <taxon>Eukaryota</taxon>
        <taxon>Fungi</taxon>
        <taxon>Dikarya</taxon>
        <taxon>Basidiomycota</taxon>
        <taxon>Agaricomycotina</taxon>
        <taxon>Agaricomycetes</taxon>
        <taxon>Polyporales</taxon>
        <taxon>Meruliaceae</taxon>
        <taxon>Hermanssonia</taxon>
    </lineage>
</organism>
<dbReference type="EC" id="4.2.1.93" evidence="7"/>
<dbReference type="STRING" id="98765.A0A2R6NWH5"/>
<dbReference type="PROSITE" id="PS51383">
    <property type="entry name" value="YJEF_C_3"/>
    <property type="match status" value="1"/>
</dbReference>
<feature type="binding site" evidence="7">
    <location>
        <begin position="242"/>
        <end position="251"/>
    </location>
    <ligand>
        <name>ATP</name>
        <dbReference type="ChEBI" id="CHEBI:30616"/>
    </ligand>
</feature>
<evidence type="ECO:0000256" key="7">
    <source>
        <dbReference type="HAMAP-Rule" id="MF_03157"/>
    </source>
</evidence>
<keyword evidence="7" id="KW-0597">Phosphoprotein</keyword>
<feature type="binding site" evidence="7">
    <location>
        <begin position="165"/>
        <end position="171"/>
    </location>
    <ligand>
        <name>(6S)-NADPHX</name>
        <dbReference type="ChEBI" id="CHEBI:64076"/>
    </ligand>
</feature>
<keyword evidence="7" id="KW-0963">Cytoplasm</keyword>
<keyword evidence="2 7" id="KW-0067">ATP-binding</keyword>
<accession>A0A2R6NWH5</accession>
<dbReference type="HAMAP" id="MF_01965">
    <property type="entry name" value="NADHX_dehydratase"/>
    <property type="match status" value="1"/>
</dbReference>
<dbReference type="InterPro" id="IPR000631">
    <property type="entry name" value="CARKD"/>
</dbReference>
<comment type="function">
    <text evidence="7">Catalyzes the dehydration of the S-form of NAD(P)HX at the expense of ATP, which is converted to ADP. Together with NAD(P)HX epimerase, which catalyzes the epimerization of the S- and R-forms, the enzyme allows the repair of both epimers of NAD(P)HX, a damaged form of NAD(P)H that is a result of enzymatic or heat-dependent hydration.</text>
</comment>
<keyword evidence="5 7" id="KW-0456">Lyase</keyword>
<dbReference type="GO" id="GO:0005524">
    <property type="term" value="F:ATP binding"/>
    <property type="evidence" value="ECO:0007669"/>
    <property type="project" value="UniProtKB-KW"/>
</dbReference>
<dbReference type="Pfam" id="PF01256">
    <property type="entry name" value="Carb_kinase"/>
    <property type="match status" value="1"/>
</dbReference>
<dbReference type="PANTHER" id="PTHR12592">
    <property type="entry name" value="ATP-DEPENDENT (S)-NAD(P)H-HYDRATE DEHYDRATASE FAMILY MEMBER"/>
    <property type="match status" value="1"/>
</dbReference>
<evidence type="ECO:0000256" key="6">
    <source>
        <dbReference type="ARBA" id="ARBA00047472"/>
    </source>
</evidence>
<evidence type="ECO:0000256" key="1">
    <source>
        <dbReference type="ARBA" id="ARBA00022741"/>
    </source>
</evidence>
<evidence type="ECO:0000313" key="9">
    <source>
        <dbReference type="EMBL" id="PSR78280.1"/>
    </source>
</evidence>
<feature type="binding site" evidence="7">
    <location>
        <begin position="203"/>
        <end position="207"/>
    </location>
    <ligand>
        <name>ATP</name>
        <dbReference type="ChEBI" id="CHEBI:30616"/>
    </ligand>
</feature>
<comment type="cofactor">
    <cofactor evidence="7">
        <name>Mg(2+)</name>
        <dbReference type="ChEBI" id="CHEBI:18420"/>
    </cofactor>
</comment>
<dbReference type="GO" id="GO:0046496">
    <property type="term" value="P:nicotinamide nucleotide metabolic process"/>
    <property type="evidence" value="ECO:0007669"/>
    <property type="project" value="UniProtKB-UniRule"/>
</dbReference>
<reference evidence="9 10" key="1">
    <citation type="submission" date="2018-02" db="EMBL/GenBank/DDBJ databases">
        <title>Genome sequence of the basidiomycete white-rot fungus Phlebia centrifuga.</title>
        <authorList>
            <person name="Granchi Z."/>
            <person name="Peng M."/>
            <person name="de Vries R.P."/>
            <person name="Hilden K."/>
            <person name="Makela M.R."/>
            <person name="Grigoriev I."/>
            <person name="Riley R."/>
        </authorList>
    </citation>
    <scope>NUCLEOTIDE SEQUENCE [LARGE SCALE GENOMIC DNA]</scope>
    <source>
        <strain evidence="9 10">FBCC195</strain>
    </source>
</reference>
<evidence type="ECO:0000313" key="10">
    <source>
        <dbReference type="Proteomes" id="UP000186601"/>
    </source>
</evidence>
<comment type="catalytic activity">
    <reaction evidence="6 7">
        <text>(6S)-NADPHX + ATP = ADP + phosphate + NADPH + H(+)</text>
        <dbReference type="Rhea" id="RHEA:32231"/>
        <dbReference type="ChEBI" id="CHEBI:15378"/>
        <dbReference type="ChEBI" id="CHEBI:30616"/>
        <dbReference type="ChEBI" id="CHEBI:43474"/>
        <dbReference type="ChEBI" id="CHEBI:57783"/>
        <dbReference type="ChEBI" id="CHEBI:64076"/>
        <dbReference type="ChEBI" id="CHEBI:456216"/>
        <dbReference type="EC" id="4.2.1.93"/>
    </reaction>
</comment>
<protein>
    <recommendedName>
        <fullName evidence="7">ATP-dependent (S)-NAD(P)H-hydrate dehydratase</fullName>
        <ecNumber evidence="7">4.2.1.93</ecNumber>
    </recommendedName>
    <alternativeName>
        <fullName evidence="7">ATP-dependent NAD(P)HX dehydratase</fullName>
    </alternativeName>
</protein>
<evidence type="ECO:0000256" key="5">
    <source>
        <dbReference type="ARBA" id="ARBA00023239"/>
    </source>
</evidence>
<dbReference type="GO" id="GO:0005737">
    <property type="term" value="C:cytoplasm"/>
    <property type="evidence" value="ECO:0007669"/>
    <property type="project" value="UniProtKB-SubCell"/>
</dbReference>
<feature type="domain" description="YjeF C-terminal" evidence="8">
    <location>
        <begin position="7"/>
        <end position="345"/>
    </location>
</feature>
<dbReference type="PANTHER" id="PTHR12592:SF0">
    <property type="entry name" value="ATP-DEPENDENT (S)-NAD(P)H-HYDRATE DEHYDRATASE"/>
    <property type="match status" value="1"/>
</dbReference>
<dbReference type="GO" id="GO:0110051">
    <property type="term" value="P:metabolite repair"/>
    <property type="evidence" value="ECO:0007669"/>
    <property type="project" value="TreeGrafter"/>
</dbReference>
<dbReference type="OrthoDB" id="8110916at2759"/>
<evidence type="ECO:0000256" key="3">
    <source>
        <dbReference type="ARBA" id="ARBA00022857"/>
    </source>
</evidence>
<dbReference type="Gene3D" id="3.40.1190.20">
    <property type="match status" value="1"/>
</dbReference>
<evidence type="ECO:0000256" key="2">
    <source>
        <dbReference type="ARBA" id="ARBA00022840"/>
    </source>
</evidence>
<gene>
    <name evidence="9" type="ORF">PHLCEN_2v7476</name>
</gene>
<comment type="catalytic activity">
    <reaction evidence="7">
        <text>(6S)-NADHX + ATP = ADP + phosphate + NADH + H(+)</text>
        <dbReference type="Rhea" id="RHEA:19017"/>
        <dbReference type="ChEBI" id="CHEBI:15378"/>
        <dbReference type="ChEBI" id="CHEBI:30616"/>
        <dbReference type="ChEBI" id="CHEBI:43474"/>
        <dbReference type="ChEBI" id="CHEBI:57945"/>
        <dbReference type="ChEBI" id="CHEBI:64074"/>
        <dbReference type="ChEBI" id="CHEBI:456216"/>
        <dbReference type="EC" id="4.2.1.93"/>
    </reaction>
</comment>
<dbReference type="NCBIfam" id="TIGR00196">
    <property type="entry name" value="yjeF_cterm"/>
    <property type="match status" value="1"/>
</dbReference>
<dbReference type="AlphaFoldDB" id="A0A2R6NWH5"/>
<keyword evidence="10" id="KW-1185">Reference proteome</keyword>
<dbReference type="InterPro" id="IPR029056">
    <property type="entry name" value="Ribokinase-like"/>
</dbReference>
<dbReference type="SUPFAM" id="SSF53613">
    <property type="entry name" value="Ribokinase-like"/>
    <property type="match status" value="1"/>
</dbReference>
<comment type="similarity">
    <text evidence="7">Belongs to the NnrD/CARKD family.</text>
</comment>
<dbReference type="CDD" id="cd01171">
    <property type="entry name" value="YXKO-related"/>
    <property type="match status" value="1"/>
</dbReference>
<feature type="binding site" evidence="7">
    <location>
        <position position="112"/>
    </location>
    <ligand>
        <name>(6S)-NADPHX</name>
        <dbReference type="ChEBI" id="CHEBI:64076"/>
    </ligand>
</feature>
<comment type="caution">
    <text evidence="9">The sequence shown here is derived from an EMBL/GenBank/DDBJ whole genome shotgun (WGS) entry which is preliminary data.</text>
</comment>
<dbReference type="GO" id="GO:0047453">
    <property type="term" value="F:ATP-dependent NAD(P)H-hydrate dehydratase activity"/>
    <property type="evidence" value="ECO:0007669"/>
    <property type="project" value="UniProtKB-UniRule"/>
</dbReference>
<dbReference type="Proteomes" id="UP000186601">
    <property type="component" value="Unassembled WGS sequence"/>
</dbReference>
<keyword evidence="1 7" id="KW-0547">Nucleotide-binding</keyword>
<proteinExistence type="inferred from homology"/>
<dbReference type="EMBL" id="MLYV02000751">
    <property type="protein sequence ID" value="PSR78280.1"/>
    <property type="molecule type" value="Genomic_DNA"/>
</dbReference>